<evidence type="ECO:0000256" key="2">
    <source>
        <dbReference type="ARBA" id="ARBA00001964"/>
    </source>
</evidence>
<evidence type="ECO:0000256" key="6">
    <source>
        <dbReference type="ARBA" id="ARBA00022842"/>
    </source>
</evidence>
<proteinExistence type="inferred from homology"/>
<sequence length="559" mass="59637">MQDFAPGAAVESRRTNGRTLATALLDALKDRGARQVFGLPGDFVLPFFRAVQESAILPLYTLSHEPSVGYAADAAARLGSTLGVAVVTYGAGALNMVNAVAQAYAEKSPVVVISGGPGAEEARMGLGLHHQVKSLNSQFEIFREVTCAQAILNDPDTAPFEIARVLDTALSMSRPVYLEIPRDLVDRPCPRVPRLALPQADATAARACAREILDRLRAAERPAILIGVEARRYGLEGKLAALCRALGVPVATTFMGRGLFAGEILPLLGTYLGSAGEPDVAEAVEGADCLLMLGVILSDTNFGVSYRNIDLRASIRAFDGAVAFSHHNYPGILLEALVDALAEIAEPIGSAAAAPSPRYTTGLVYDDTPLEPSDVATALNDLFATSGVMPIAADVGDSLFVGLEVCETDLVAPGYYASMGMGVPAGLAICTATGRRPVVLVGDGAFQMTGWELGNCRRYGWAPIVLVLNNRSWEMLRCFQPDQPYHDLDDWHFAQMAVPLGGEGVRVETRAQLKDALAAAYRDGRSFQLIEVMLPRGKTSRSLCRYSAAMRQLSVLKDE</sequence>
<evidence type="ECO:0000256" key="3">
    <source>
        <dbReference type="ARBA" id="ARBA00007812"/>
    </source>
</evidence>
<evidence type="ECO:0000256" key="1">
    <source>
        <dbReference type="ARBA" id="ARBA00001920"/>
    </source>
</evidence>
<dbReference type="Gene3D" id="3.40.50.970">
    <property type="match status" value="2"/>
</dbReference>
<keyword evidence="4" id="KW-0479">Metal-binding</keyword>
<keyword evidence="7 9" id="KW-0786">Thiamine pyrophosphate</keyword>
<dbReference type="NCBIfam" id="TIGR03394">
    <property type="entry name" value="indol_phenyl_DC"/>
    <property type="match status" value="1"/>
</dbReference>
<evidence type="ECO:0000259" key="11">
    <source>
        <dbReference type="Pfam" id="PF02775"/>
    </source>
</evidence>
<evidence type="ECO:0000259" key="10">
    <source>
        <dbReference type="Pfam" id="PF00205"/>
    </source>
</evidence>
<dbReference type="InterPro" id="IPR029061">
    <property type="entry name" value="THDP-binding"/>
</dbReference>
<dbReference type="InterPro" id="IPR029035">
    <property type="entry name" value="DHS-like_NAD/FAD-binding_dom"/>
</dbReference>
<reference evidence="13 14" key="1">
    <citation type="submission" date="2021-08" db="EMBL/GenBank/DDBJ databases">
        <title>Comparative Genomics Analysis of the Genus Qipengyuania Reveals Extensive Genetic Diversity and Metabolic Versatility, Including the Description of Fifteen Novel Species.</title>
        <authorList>
            <person name="Liu Y."/>
        </authorList>
    </citation>
    <scope>NUCLEOTIDE SEQUENCE [LARGE SCALE GENOMIC DNA]</scope>
    <source>
        <strain evidence="13 14">YG27</strain>
    </source>
</reference>
<dbReference type="InterPro" id="IPR011766">
    <property type="entry name" value="TPP_enzyme_TPP-bd"/>
</dbReference>
<feature type="domain" description="Thiamine pyrophosphate enzyme TPP-binding" evidence="11">
    <location>
        <begin position="409"/>
        <end position="532"/>
    </location>
</feature>
<dbReference type="EC" id="4.1.1.74" evidence="13"/>
<feature type="domain" description="Thiamine pyrophosphate enzyme N-terminal TPP-binding" evidence="12">
    <location>
        <begin position="19"/>
        <end position="130"/>
    </location>
</feature>
<keyword evidence="14" id="KW-1185">Reference proteome</keyword>
<keyword evidence="6" id="KW-0460">Magnesium</keyword>
<dbReference type="GO" id="GO:0047434">
    <property type="term" value="F:indolepyruvate decarboxylase activity"/>
    <property type="evidence" value="ECO:0007669"/>
    <property type="project" value="UniProtKB-EC"/>
</dbReference>
<dbReference type="PANTHER" id="PTHR43452">
    <property type="entry name" value="PYRUVATE DECARBOXYLASE"/>
    <property type="match status" value="1"/>
</dbReference>
<dbReference type="EMBL" id="JAIGNU010000001">
    <property type="protein sequence ID" value="MBX7500859.1"/>
    <property type="molecule type" value="Genomic_DNA"/>
</dbReference>
<dbReference type="CDD" id="cd07038">
    <property type="entry name" value="TPP_PYR_PDC_IPDC_like"/>
    <property type="match status" value="1"/>
</dbReference>
<feature type="domain" description="Thiamine pyrophosphate enzyme central" evidence="10">
    <location>
        <begin position="210"/>
        <end position="306"/>
    </location>
</feature>
<dbReference type="PIRSF" id="PIRSF036565">
    <property type="entry name" value="Pyruvt_ip_decrb"/>
    <property type="match status" value="1"/>
</dbReference>
<dbReference type="Pfam" id="PF00205">
    <property type="entry name" value="TPP_enzyme_M"/>
    <property type="match status" value="1"/>
</dbReference>
<dbReference type="GO" id="GO:0050177">
    <property type="term" value="F:phenylpyruvate decarboxylase activity"/>
    <property type="evidence" value="ECO:0007669"/>
    <property type="project" value="UniProtKB-EC"/>
</dbReference>
<name>A0ABS7JTD5_9SPHN</name>
<dbReference type="Proteomes" id="UP000782554">
    <property type="component" value="Unassembled WGS sequence"/>
</dbReference>
<protein>
    <submittedName>
        <fullName evidence="13">Indolepyruvate/phenylpyruvate decarboxylase</fullName>
        <ecNumber evidence="13">4.1.1.43</ecNumber>
        <ecNumber evidence="13">4.1.1.74</ecNumber>
    </submittedName>
</protein>
<accession>A0ABS7JTD5</accession>
<dbReference type="InterPro" id="IPR017765">
    <property type="entry name" value="IPDC"/>
</dbReference>
<evidence type="ECO:0000256" key="7">
    <source>
        <dbReference type="ARBA" id="ARBA00023052"/>
    </source>
</evidence>
<dbReference type="Gene3D" id="3.40.50.1220">
    <property type="entry name" value="TPP-binding domain"/>
    <property type="match status" value="1"/>
</dbReference>
<comment type="cofactor">
    <cofactor evidence="1">
        <name>a metal cation</name>
        <dbReference type="ChEBI" id="CHEBI:25213"/>
    </cofactor>
</comment>
<dbReference type="SUPFAM" id="SSF52518">
    <property type="entry name" value="Thiamin diphosphate-binding fold (THDP-binding)"/>
    <property type="match status" value="2"/>
</dbReference>
<comment type="similarity">
    <text evidence="3 9">Belongs to the TPP enzyme family.</text>
</comment>
<evidence type="ECO:0000256" key="5">
    <source>
        <dbReference type="ARBA" id="ARBA00022793"/>
    </source>
</evidence>
<gene>
    <name evidence="13" type="primary">ipdC</name>
    <name evidence="13" type="ORF">K3181_05340</name>
</gene>
<evidence type="ECO:0000313" key="13">
    <source>
        <dbReference type="EMBL" id="MBX7500859.1"/>
    </source>
</evidence>
<organism evidence="13 14">
    <name type="scientific">Qipengyuania mesophila</name>
    <dbReference type="NCBI Taxonomy" id="2867246"/>
    <lineage>
        <taxon>Bacteria</taxon>
        <taxon>Pseudomonadati</taxon>
        <taxon>Pseudomonadota</taxon>
        <taxon>Alphaproteobacteria</taxon>
        <taxon>Sphingomonadales</taxon>
        <taxon>Erythrobacteraceae</taxon>
        <taxon>Qipengyuania</taxon>
    </lineage>
</organism>
<dbReference type="EC" id="4.1.1.43" evidence="13"/>
<keyword evidence="5" id="KW-0210">Decarboxylase</keyword>
<dbReference type="InterPro" id="IPR012110">
    <property type="entry name" value="PDC/IPDC-like"/>
</dbReference>
<evidence type="ECO:0000313" key="14">
    <source>
        <dbReference type="Proteomes" id="UP000782554"/>
    </source>
</evidence>
<evidence type="ECO:0000256" key="8">
    <source>
        <dbReference type="ARBA" id="ARBA00023239"/>
    </source>
</evidence>
<comment type="caution">
    <text evidence="13">The sequence shown here is derived from an EMBL/GenBank/DDBJ whole genome shotgun (WGS) entry which is preliminary data.</text>
</comment>
<dbReference type="Pfam" id="PF02775">
    <property type="entry name" value="TPP_enzyme_C"/>
    <property type="match status" value="1"/>
</dbReference>
<keyword evidence="8 13" id="KW-0456">Lyase</keyword>
<dbReference type="SUPFAM" id="SSF52467">
    <property type="entry name" value="DHS-like NAD/FAD-binding domain"/>
    <property type="match status" value="1"/>
</dbReference>
<dbReference type="InterPro" id="IPR012000">
    <property type="entry name" value="Thiamin_PyroP_enz_cen_dom"/>
</dbReference>
<dbReference type="PANTHER" id="PTHR43452:SF30">
    <property type="entry name" value="PYRUVATE DECARBOXYLASE ISOZYME 1-RELATED"/>
    <property type="match status" value="1"/>
</dbReference>
<evidence type="ECO:0000259" key="12">
    <source>
        <dbReference type="Pfam" id="PF02776"/>
    </source>
</evidence>
<comment type="cofactor">
    <cofactor evidence="2">
        <name>thiamine diphosphate</name>
        <dbReference type="ChEBI" id="CHEBI:58937"/>
    </cofactor>
</comment>
<dbReference type="RefSeq" id="WP_221601594.1">
    <property type="nucleotide sequence ID" value="NZ_JAIGNU010000001.1"/>
</dbReference>
<dbReference type="Pfam" id="PF02776">
    <property type="entry name" value="TPP_enzyme_N"/>
    <property type="match status" value="1"/>
</dbReference>
<evidence type="ECO:0000256" key="9">
    <source>
        <dbReference type="RuleBase" id="RU362132"/>
    </source>
</evidence>
<dbReference type="InterPro" id="IPR012001">
    <property type="entry name" value="Thiamin_PyroP_enz_TPP-bd_dom"/>
</dbReference>
<dbReference type="InterPro" id="IPR047213">
    <property type="entry name" value="TPP_PYR_PDC_IPDC-like"/>
</dbReference>
<evidence type="ECO:0000256" key="4">
    <source>
        <dbReference type="ARBA" id="ARBA00022723"/>
    </source>
</evidence>